<sequence>MSPRSFLISTGIILALGIGGAFCPAHGNEVPEYALSGKVQSEYVSRSVKMMIASDRGQCLIFPQIRSKGRGVTYKIVYNRDGKQQALSTGEVQRDSFLDLKLKHLNIVQEHCK</sequence>
<name>Q6J2N7_9CAUD</name>
<keyword evidence="2" id="KW-1185">Reference proteome</keyword>
<dbReference type="Proteomes" id="UP000000330">
    <property type="component" value="Segment"/>
</dbReference>
<gene>
    <name evidence="1" type="ORF">Acj133p077</name>
</gene>
<dbReference type="EMBL" id="HM114315">
    <property type="protein sequence ID" value="AAT38496.1"/>
    <property type="molecule type" value="Genomic_DNA"/>
</dbReference>
<proteinExistence type="predicted"/>
<dbReference type="GeneID" id="10323064"/>
<protein>
    <submittedName>
        <fullName evidence="1">Uncharacterized protein</fullName>
    </submittedName>
</protein>
<organism evidence="1 2">
    <name type="scientific">Acinetobacter phage 133</name>
    <dbReference type="NCBI Taxonomy" id="2919552"/>
    <lineage>
        <taxon>Viruses</taxon>
        <taxon>Duplodnaviria</taxon>
        <taxon>Heunggongvirae</taxon>
        <taxon>Uroviricota</taxon>
        <taxon>Caudoviricetes</taxon>
        <taxon>Pantevenvirales</taxon>
        <taxon>Straboviridae</taxon>
        <taxon>Tevenvirinae</taxon>
        <taxon>Centumtrigintavirus</taxon>
        <taxon>Centumtrigintavirus cv133</taxon>
        <taxon>Acinetobacter virus 133</taxon>
    </lineage>
</organism>
<accession>Q6J2N7</accession>
<evidence type="ECO:0000313" key="1">
    <source>
        <dbReference type="EMBL" id="AAT38496.1"/>
    </source>
</evidence>
<reference evidence="1 2" key="1">
    <citation type="journal article" date="2010" name="Virol. J.">
        <title>Genomes of the T4-related bacteriophages as windows on microbial genome evolution.</title>
        <authorList>
            <person name="Petrov V.M."/>
            <person name="Ratnayaka S."/>
            <person name="Nolan J.M."/>
            <person name="Miller E.S."/>
            <person name="Karam J.D."/>
        </authorList>
    </citation>
    <scope>NUCLEOTIDE SEQUENCE [LARGE SCALE GENOMIC DNA]</scope>
    <source>
        <strain evidence="1">Acj133</strain>
    </source>
</reference>
<evidence type="ECO:0000313" key="2">
    <source>
        <dbReference type="Proteomes" id="UP000000330"/>
    </source>
</evidence>
<dbReference type="KEGG" id="vg:10323064"/>
<dbReference type="RefSeq" id="YP_004300658.1">
    <property type="nucleotide sequence ID" value="NC_015250.1"/>
</dbReference>